<evidence type="ECO:0000313" key="2">
    <source>
        <dbReference type="Proteomes" id="UP000827872"/>
    </source>
</evidence>
<dbReference type="Proteomes" id="UP000827872">
    <property type="component" value="Linkage Group LG02"/>
</dbReference>
<name>A0ACB8G5C8_9SAUR</name>
<organism evidence="1 2">
    <name type="scientific">Sphaerodactylus townsendi</name>
    <dbReference type="NCBI Taxonomy" id="933632"/>
    <lineage>
        <taxon>Eukaryota</taxon>
        <taxon>Metazoa</taxon>
        <taxon>Chordata</taxon>
        <taxon>Craniata</taxon>
        <taxon>Vertebrata</taxon>
        <taxon>Euteleostomi</taxon>
        <taxon>Lepidosauria</taxon>
        <taxon>Squamata</taxon>
        <taxon>Bifurcata</taxon>
        <taxon>Gekkota</taxon>
        <taxon>Sphaerodactylidae</taxon>
        <taxon>Sphaerodactylus</taxon>
    </lineage>
</organism>
<evidence type="ECO:0000313" key="1">
    <source>
        <dbReference type="EMBL" id="KAH8014618.1"/>
    </source>
</evidence>
<reference evidence="1" key="1">
    <citation type="submission" date="2021-08" db="EMBL/GenBank/DDBJ databases">
        <title>The first chromosome-level gecko genome reveals the dynamic sex chromosomes of Neotropical dwarf geckos (Sphaerodactylidae: Sphaerodactylus).</title>
        <authorList>
            <person name="Pinto B.J."/>
            <person name="Keating S.E."/>
            <person name="Gamble T."/>
        </authorList>
    </citation>
    <scope>NUCLEOTIDE SEQUENCE</scope>
    <source>
        <strain evidence="1">TG3544</strain>
    </source>
</reference>
<sequence>MSLSFLPALGCDPLAHVSGPAETEECYLEIGRPDEMSGIKAEMHQCFYLLMIEDSSQSSRREIRESIFPPIEEENIVEEDTPKARVQEEFTEEPAETPVVEYPHKEPSLQESEEDVSYSDIQELYEPGPLVPKVLEEEETSEELEEFDSVHSLKVRGKAFPKVEPVTVQKSSEDLPQQQPVSLLSTWTTKIKDVDHPFIHHLCTASPRCALPVDLQLVSRVSHTLDKKSHHVPLPAFHPGYYESEDLFPAITLLEKQRETERY</sequence>
<proteinExistence type="predicted"/>
<protein>
    <submittedName>
        <fullName evidence="1">Uncharacterized protein</fullName>
    </submittedName>
</protein>
<keyword evidence="2" id="KW-1185">Reference proteome</keyword>
<dbReference type="EMBL" id="CM037615">
    <property type="protein sequence ID" value="KAH8014618.1"/>
    <property type="molecule type" value="Genomic_DNA"/>
</dbReference>
<comment type="caution">
    <text evidence="1">The sequence shown here is derived from an EMBL/GenBank/DDBJ whole genome shotgun (WGS) entry which is preliminary data.</text>
</comment>
<accession>A0ACB8G5C8</accession>
<gene>
    <name evidence="1" type="ORF">K3G42_030665</name>
</gene>